<dbReference type="PANTHER" id="PTHR36833">
    <property type="entry name" value="SLR0610 PROTEIN-RELATED"/>
    <property type="match status" value="1"/>
</dbReference>
<feature type="transmembrane region" description="Helical" evidence="1">
    <location>
        <begin position="233"/>
        <end position="253"/>
    </location>
</feature>
<keyword evidence="1" id="KW-0812">Transmembrane</keyword>
<feature type="transmembrane region" description="Helical" evidence="1">
    <location>
        <begin position="36"/>
        <end position="54"/>
    </location>
</feature>
<dbReference type="Pfam" id="PF06182">
    <property type="entry name" value="ABC2_membrane_6"/>
    <property type="match status" value="1"/>
</dbReference>
<evidence type="ECO:0000313" key="3">
    <source>
        <dbReference type="Proteomes" id="UP000095558"/>
    </source>
</evidence>
<dbReference type="Proteomes" id="UP000095558">
    <property type="component" value="Unassembled WGS sequence"/>
</dbReference>
<feature type="transmembrane region" description="Helical" evidence="1">
    <location>
        <begin position="150"/>
        <end position="170"/>
    </location>
</feature>
<evidence type="ECO:0000313" key="2">
    <source>
        <dbReference type="EMBL" id="CUO40866.1"/>
    </source>
</evidence>
<feature type="transmembrane region" description="Helical" evidence="1">
    <location>
        <begin position="66"/>
        <end position="83"/>
    </location>
</feature>
<proteinExistence type="predicted"/>
<reference evidence="2 3" key="1">
    <citation type="submission" date="2015-09" db="EMBL/GenBank/DDBJ databases">
        <authorList>
            <consortium name="Pathogen Informatics"/>
        </authorList>
    </citation>
    <scope>NUCLEOTIDE SEQUENCE [LARGE SCALE GENOMIC DNA]</scope>
    <source>
        <strain evidence="2 3">2789STDY5834855</strain>
    </source>
</reference>
<protein>
    <submittedName>
        <fullName evidence="2">ABC transporter permease</fullName>
    </submittedName>
</protein>
<dbReference type="AlphaFoldDB" id="A0A174EWE6"/>
<dbReference type="EMBL" id="CYZV01000023">
    <property type="protein sequence ID" value="CUO40866.1"/>
    <property type="molecule type" value="Genomic_DNA"/>
</dbReference>
<dbReference type="PANTHER" id="PTHR36833:SF2">
    <property type="entry name" value="SLR0610 PROTEIN"/>
    <property type="match status" value="1"/>
</dbReference>
<dbReference type="InterPro" id="IPR010390">
    <property type="entry name" value="ABC-2_transporter-like"/>
</dbReference>
<dbReference type="RefSeq" id="WP_055276980.1">
    <property type="nucleotide sequence ID" value="NZ_CYZV01000023.1"/>
</dbReference>
<evidence type="ECO:0000256" key="1">
    <source>
        <dbReference type="SAM" id="Phobius"/>
    </source>
</evidence>
<feature type="transmembrane region" description="Helical" evidence="1">
    <location>
        <begin position="207"/>
        <end position="227"/>
    </location>
</feature>
<gene>
    <name evidence="2" type="ORF">ERS852470_02260</name>
</gene>
<dbReference type="OrthoDB" id="3818833at2"/>
<keyword evidence="1" id="KW-0472">Membrane</keyword>
<organism evidence="2 3">
    <name type="scientific">Clostridium disporicum</name>
    <dbReference type="NCBI Taxonomy" id="84024"/>
    <lineage>
        <taxon>Bacteria</taxon>
        <taxon>Bacillati</taxon>
        <taxon>Bacillota</taxon>
        <taxon>Clostridia</taxon>
        <taxon>Eubacteriales</taxon>
        <taxon>Clostridiaceae</taxon>
        <taxon>Clostridium</taxon>
    </lineage>
</organism>
<sequence length="265" mass="30977">MRRILYYLKLYKAFVKNTLTRETDYRANFIADLLDSVFSFSVSIIFFEAIYLNVTYISGWSKLETLLLVGTTQLITSIIYLLFMNNLPRIQNYVLKGDFDYIMLKPCDEQFYVSFRYFYFGGISSIILSIILITYIMFKLQVVLGIVKIIGYILFIISGICICYSMWLMIMTTSIVFIKIGQLHELFLSLIKFIEYPGSIYKGALKYAFMFVIPFITISNVPVNYILSKTTLLNSIYTFFVAAIFLLISRMFWKKSLMWYQSASS</sequence>
<name>A0A174EWE6_9CLOT</name>
<accession>A0A174EWE6</accession>
<feature type="transmembrane region" description="Helical" evidence="1">
    <location>
        <begin position="117"/>
        <end position="138"/>
    </location>
</feature>
<keyword evidence="1" id="KW-1133">Transmembrane helix</keyword>